<feature type="region of interest" description="Disordered" evidence="1">
    <location>
        <begin position="185"/>
        <end position="221"/>
    </location>
</feature>
<feature type="compositionally biased region" description="Low complexity" evidence="1">
    <location>
        <begin position="330"/>
        <end position="381"/>
    </location>
</feature>
<dbReference type="AlphaFoldDB" id="A0A922IA59"/>
<feature type="compositionally biased region" description="Polar residues" evidence="1">
    <location>
        <begin position="312"/>
        <end position="329"/>
    </location>
</feature>
<keyword evidence="4" id="KW-1185">Reference proteome</keyword>
<feature type="compositionally biased region" description="Low complexity" evidence="1">
    <location>
        <begin position="574"/>
        <end position="584"/>
    </location>
</feature>
<feature type="compositionally biased region" description="Low complexity" evidence="1">
    <location>
        <begin position="540"/>
        <end position="549"/>
    </location>
</feature>
<dbReference type="InterPro" id="IPR015943">
    <property type="entry name" value="WD40/YVTN_repeat-like_dom_sf"/>
</dbReference>
<accession>A0A922IA59</accession>
<evidence type="ECO:0000313" key="2">
    <source>
        <dbReference type="EMBL" id="KAH7639275.1"/>
    </source>
</evidence>
<dbReference type="Proteomes" id="UP000790347">
    <property type="component" value="Unassembled WGS sequence"/>
</dbReference>
<reference evidence="2" key="3">
    <citation type="journal article" date="2021" name="World Allergy Organ. J.">
        <title>Chromosome-level assembly of Dermatophagoides farinae genome and transcriptome reveals two novel allergens Der f 37 and Der f 39.</title>
        <authorList>
            <person name="Chen J."/>
            <person name="Cai Z."/>
            <person name="Fan D."/>
            <person name="Hu J."/>
            <person name="Hou Y."/>
            <person name="He Y."/>
            <person name="Zhang Z."/>
            <person name="Zhao Z."/>
            <person name="Gao P."/>
            <person name="Hu W."/>
            <person name="Sun J."/>
            <person name="Li J."/>
            <person name="Ji K."/>
        </authorList>
    </citation>
    <scope>NUCLEOTIDE SEQUENCE</scope>
    <source>
        <strain evidence="2">JKM2019</strain>
    </source>
</reference>
<reference evidence="3" key="4">
    <citation type="journal article" date="2022" name="Res Sq">
        <title>Comparative Genomics Reveals Insights into the Divergent Evolution of Astigmatic Mites and Household Pest Adaptations.</title>
        <authorList>
            <person name="Xiong Q."/>
            <person name="Wan A.T.-Y."/>
            <person name="Liu X.-Y."/>
            <person name="Fung C.S.-H."/>
            <person name="Xiao X."/>
            <person name="Malainual N."/>
            <person name="Hou J."/>
            <person name="Wang L."/>
            <person name="Wang M."/>
            <person name="Yang K."/>
            <person name="Cui Y."/>
            <person name="Leung E."/>
            <person name="Nong W."/>
            <person name="Shin S.-K."/>
            <person name="Au S."/>
            <person name="Jeong K.Y."/>
            <person name="Chew F.T."/>
            <person name="Hui J."/>
            <person name="Leung T.F."/>
            <person name="Tungtrongchitr A."/>
            <person name="Zhong N."/>
            <person name="Liu Z."/>
            <person name="Tsui S."/>
        </authorList>
    </citation>
    <scope>NUCLEOTIDE SEQUENCE</scope>
    <source>
        <strain evidence="3">Derf</strain>
        <tissue evidence="3">Whole organism</tissue>
    </source>
</reference>
<protein>
    <submittedName>
        <fullName evidence="3">Uncharacterized protein</fullName>
    </submittedName>
</protein>
<feature type="region of interest" description="Disordered" evidence="1">
    <location>
        <begin position="430"/>
        <end position="584"/>
    </location>
</feature>
<feature type="region of interest" description="Disordered" evidence="1">
    <location>
        <begin position="298"/>
        <end position="381"/>
    </location>
</feature>
<reference evidence="2" key="2">
    <citation type="submission" date="2020-06" db="EMBL/GenBank/DDBJ databases">
        <authorList>
            <person name="Ji K."/>
            <person name="Li J."/>
        </authorList>
    </citation>
    <scope>NUCLEOTIDE SEQUENCE</scope>
    <source>
        <strain evidence="2">JKM2019</strain>
        <tissue evidence="2">Whole body</tissue>
    </source>
</reference>
<evidence type="ECO:0000313" key="4">
    <source>
        <dbReference type="Proteomes" id="UP000790347"/>
    </source>
</evidence>
<gene>
    <name evidence="3" type="ORF">DERF_005767</name>
    <name evidence="2" type="ORF">HUG17_3308</name>
</gene>
<dbReference type="EMBL" id="SDOV01000007">
    <property type="protein sequence ID" value="KAH7639275.1"/>
    <property type="molecule type" value="Genomic_DNA"/>
</dbReference>
<dbReference type="SMART" id="SM00320">
    <property type="entry name" value="WD40"/>
    <property type="match status" value="4"/>
</dbReference>
<dbReference type="EMBL" id="ASGP02000002">
    <property type="protein sequence ID" value="KAH9522168.1"/>
    <property type="molecule type" value="Genomic_DNA"/>
</dbReference>
<dbReference type="Pfam" id="PF00400">
    <property type="entry name" value="WD40"/>
    <property type="match status" value="2"/>
</dbReference>
<proteinExistence type="predicted"/>
<dbReference type="SUPFAM" id="SSF50998">
    <property type="entry name" value="Quinoprotein alcohol dehydrogenase-like"/>
    <property type="match status" value="1"/>
</dbReference>
<dbReference type="InterPro" id="IPR011047">
    <property type="entry name" value="Quinoprotein_ADH-like_sf"/>
</dbReference>
<feature type="compositionally biased region" description="Acidic residues" evidence="1">
    <location>
        <begin position="554"/>
        <end position="572"/>
    </location>
</feature>
<dbReference type="Gene3D" id="2.130.10.10">
    <property type="entry name" value="YVTN repeat-like/Quinoprotein amine dehydrogenase"/>
    <property type="match status" value="2"/>
</dbReference>
<sequence>MDSINNRKCRFFSTHNNSCVRSVAFNPKDRYLFCSGGNDGQIGIYHAGRAELLRTNSVISSGLNRCVSAVSFSSDGKKILATTSSRRVSVIDVEHGTPIVCYDSCAYIPSRDRTPLAVDPESPNIAACSYVNGKGVTILDLRMPLPLDFIFDFHTDIIRDIIFLHESWPFSSKSSSLSLLENNNNNNINNVNNNNSSSNNNDNGSNNHQQQNHSKNGGIINTGGGGGGGYTLLSLSSQGQAKLTTIDGRLLHTFDFGHTGNSIVPTPEHYGYTHDGFLSAWLCGGNIISSYVPNDETIKQQQQHHHHQTTTDFINQSFNSGNNFEINMDNNNQQQQQQTNSRTNPSWLGNNNNNNPSAASSGSSSSSSSSTASSSSSSFNVIISNPNNVNLNVYQIPRRNELIFGPISSIDPIRIHRAIRSIVASSQQQVNAGAIGGGSSGSNVNIHHHHHHHHQQQQQQLLQSSSSGSGSSNSNNNRFVHNLFHHHQHHNNHSSNNQQQQNLQHPIPWHGIGGTLDISSVIGGGNSASSIRSHHHHQQRQQSAAAAARNIPADDCDDEDDDDDDDEDDDEQCNNLTSSLASNANNSMNSILSNRIIDHHTPSNSFVRKKTLFYHDHWDHSNRIDQFIDNNNGISNSTMNHPQQINRLRFSSNGAHLYAAGEGGFVRQYRRYPNLNVHCLGEVYRHRGDILDMDISPYDEFLVTASKDKTVGFICLGSPSHGWTEYYEYT</sequence>
<feature type="compositionally biased region" description="Low complexity" evidence="1">
    <location>
        <begin position="185"/>
        <end position="207"/>
    </location>
</feature>
<reference evidence="3" key="1">
    <citation type="submission" date="2013-05" db="EMBL/GenBank/DDBJ databases">
        <authorList>
            <person name="Yim A.K.Y."/>
            <person name="Chan T.F."/>
            <person name="Ji K.M."/>
            <person name="Liu X.Y."/>
            <person name="Zhou J.W."/>
            <person name="Li R.Q."/>
            <person name="Yang K.Y."/>
            <person name="Li J."/>
            <person name="Li M."/>
            <person name="Law P.T.W."/>
            <person name="Wu Y.L."/>
            <person name="Cai Z.L."/>
            <person name="Qin H."/>
            <person name="Bao Y."/>
            <person name="Leung R.K.K."/>
            <person name="Ng P.K.S."/>
            <person name="Zou J."/>
            <person name="Zhong X.J."/>
            <person name="Ran P.X."/>
            <person name="Zhong N.S."/>
            <person name="Liu Z.G."/>
            <person name="Tsui S.K.W."/>
        </authorList>
    </citation>
    <scope>NUCLEOTIDE SEQUENCE</scope>
    <source>
        <strain evidence="3">Derf</strain>
        <tissue evidence="3">Whole organism</tissue>
    </source>
</reference>
<feature type="compositionally biased region" description="Basic residues" evidence="1">
    <location>
        <begin position="446"/>
        <end position="455"/>
    </location>
</feature>
<organism evidence="3 4">
    <name type="scientific">Dermatophagoides farinae</name>
    <name type="common">American house dust mite</name>
    <dbReference type="NCBI Taxonomy" id="6954"/>
    <lineage>
        <taxon>Eukaryota</taxon>
        <taxon>Metazoa</taxon>
        <taxon>Ecdysozoa</taxon>
        <taxon>Arthropoda</taxon>
        <taxon>Chelicerata</taxon>
        <taxon>Arachnida</taxon>
        <taxon>Acari</taxon>
        <taxon>Acariformes</taxon>
        <taxon>Sarcoptiformes</taxon>
        <taxon>Astigmata</taxon>
        <taxon>Psoroptidia</taxon>
        <taxon>Analgoidea</taxon>
        <taxon>Pyroglyphidae</taxon>
        <taxon>Dermatophagoidinae</taxon>
        <taxon>Dermatophagoides</taxon>
    </lineage>
</organism>
<feature type="compositionally biased region" description="Basic residues" evidence="1">
    <location>
        <begin position="483"/>
        <end position="492"/>
    </location>
</feature>
<dbReference type="InterPro" id="IPR001680">
    <property type="entry name" value="WD40_rpt"/>
</dbReference>
<comment type="caution">
    <text evidence="3">The sequence shown here is derived from an EMBL/GenBank/DDBJ whole genome shotgun (WGS) entry which is preliminary data.</text>
</comment>
<name>A0A922IA59_DERFA</name>
<evidence type="ECO:0000313" key="3">
    <source>
        <dbReference type="EMBL" id="KAH9522168.1"/>
    </source>
</evidence>
<evidence type="ECO:0000256" key="1">
    <source>
        <dbReference type="SAM" id="MobiDB-lite"/>
    </source>
</evidence>
<feature type="compositionally biased region" description="Low complexity" evidence="1">
    <location>
        <begin position="456"/>
        <end position="477"/>
    </location>
</feature>
<feature type="compositionally biased region" description="Low complexity" evidence="1">
    <location>
        <begin position="493"/>
        <end position="505"/>
    </location>
</feature>
<dbReference type="Proteomes" id="UP000828236">
    <property type="component" value="Unassembled WGS sequence"/>
</dbReference>